<dbReference type="PANTHER" id="PTHR33973">
    <property type="entry name" value="OS07G0153300 PROTEIN"/>
    <property type="match status" value="1"/>
</dbReference>
<evidence type="ECO:0000313" key="2">
    <source>
        <dbReference type="Proteomes" id="UP001595710"/>
    </source>
</evidence>
<protein>
    <submittedName>
        <fullName evidence="1">DUF1365 domain-containing protein</fullName>
    </submittedName>
</protein>
<dbReference type="InterPro" id="IPR010775">
    <property type="entry name" value="DUF1365"/>
</dbReference>
<organism evidence="1 2">
    <name type="scientific">Reinekea marina</name>
    <dbReference type="NCBI Taxonomy" id="1310421"/>
    <lineage>
        <taxon>Bacteria</taxon>
        <taxon>Pseudomonadati</taxon>
        <taxon>Pseudomonadota</taxon>
        <taxon>Gammaproteobacteria</taxon>
        <taxon>Oceanospirillales</taxon>
        <taxon>Saccharospirillaceae</taxon>
        <taxon>Reinekea</taxon>
    </lineage>
</organism>
<name>A0ABV7WUV2_9GAMM</name>
<sequence length="264" mass="31193">MKTLNSRIYTGWVRHRRFSPSEHQFKYKVFMLYLDLDEINSVFSISKLWSINRFNWQSFYRADFFKGKHSDLKQSVLTYISENSDIKAEQIARVCMLTNLRTLGFSMNPVTFYYAYDESGELLVIMPEITNTPWGERDQYLLSTNENPIHGLEPAVETTARSFRYKLAKKFHVSPFNPMDMEYDWRFSTPTDTTNTIHLANYKEQKKVFDATMVLEPVEITAKNIRHTLIQFPLITVKVASGIYINALRLWLKKVPFYRHPNKI</sequence>
<reference evidence="2" key="1">
    <citation type="journal article" date="2019" name="Int. J. Syst. Evol. Microbiol.">
        <title>The Global Catalogue of Microorganisms (GCM) 10K type strain sequencing project: providing services to taxonomists for standard genome sequencing and annotation.</title>
        <authorList>
            <consortium name="The Broad Institute Genomics Platform"/>
            <consortium name="The Broad Institute Genome Sequencing Center for Infectious Disease"/>
            <person name="Wu L."/>
            <person name="Ma J."/>
        </authorList>
    </citation>
    <scope>NUCLEOTIDE SEQUENCE [LARGE SCALE GENOMIC DNA]</scope>
    <source>
        <strain evidence="2">CECT 8288</strain>
    </source>
</reference>
<evidence type="ECO:0000313" key="1">
    <source>
        <dbReference type="EMBL" id="MFC3702757.1"/>
    </source>
</evidence>
<gene>
    <name evidence="1" type="ORF">ACFOND_14035</name>
</gene>
<dbReference type="Pfam" id="PF07103">
    <property type="entry name" value="DUF1365"/>
    <property type="match status" value="1"/>
</dbReference>
<dbReference type="RefSeq" id="WP_290282108.1">
    <property type="nucleotide sequence ID" value="NZ_JAUFQI010000001.1"/>
</dbReference>
<comment type="caution">
    <text evidence="1">The sequence shown here is derived from an EMBL/GenBank/DDBJ whole genome shotgun (WGS) entry which is preliminary data.</text>
</comment>
<dbReference type="Proteomes" id="UP001595710">
    <property type="component" value="Unassembled WGS sequence"/>
</dbReference>
<proteinExistence type="predicted"/>
<dbReference type="PANTHER" id="PTHR33973:SF4">
    <property type="entry name" value="OS07G0153300 PROTEIN"/>
    <property type="match status" value="1"/>
</dbReference>
<keyword evidence="2" id="KW-1185">Reference proteome</keyword>
<accession>A0ABV7WUV2</accession>
<dbReference type="EMBL" id="JBHRYN010000020">
    <property type="protein sequence ID" value="MFC3702757.1"/>
    <property type="molecule type" value="Genomic_DNA"/>
</dbReference>